<name>D9PIS9_9ZZZZ</name>
<dbReference type="GO" id="GO:0016787">
    <property type="term" value="F:hydrolase activity"/>
    <property type="evidence" value="ECO:0007669"/>
    <property type="project" value="InterPro"/>
</dbReference>
<dbReference type="Gene3D" id="3.90.780.10">
    <property type="entry name" value="5'-Nucleotidase, C-terminal domain"/>
    <property type="match status" value="1"/>
</dbReference>
<dbReference type="GO" id="GO:0009166">
    <property type="term" value="P:nucleotide catabolic process"/>
    <property type="evidence" value="ECO:0007669"/>
    <property type="project" value="InterPro"/>
</dbReference>
<protein>
    <submittedName>
        <fullName evidence="1">Uncharacterized protein</fullName>
    </submittedName>
</protein>
<organism evidence="1">
    <name type="scientific">sediment metagenome</name>
    <dbReference type="NCBI Taxonomy" id="749907"/>
    <lineage>
        <taxon>unclassified sequences</taxon>
        <taxon>metagenomes</taxon>
        <taxon>ecological metagenomes</taxon>
    </lineage>
</organism>
<reference evidence="1" key="1">
    <citation type="submission" date="2010-07" db="EMBL/GenBank/DDBJ databases">
        <authorList>
            <consortium name="CONSOLIDER consortium CSD2007-00005"/>
            <person name="Guazzaroni M.-E."/>
            <person name="Richter M."/>
            <person name="Garcia-Salamanca A."/>
            <person name="Yarza P."/>
            <person name="Ferrer M."/>
        </authorList>
    </citation>
    <scope>NUCLEOTIDE SEQUENCE</scope>
</reference>
<dbReference type="InterPro" id="IPR036907">
    <property type="entry name" value="5'-Nucleotdase_C_sf"/>
</dbReference>
<dbReference type="AlphaFoldDB" id="D9PIS9"/>
<dbReference type="SUPFAM" id="SSF55816">
    <property type="entry name" value="5'-nucleotidase (syn. UDP-sugar hydrolase), C-terminal domain"/>
    <property type="match status" value="1"/>
</dbReference>
<gene>
    <name evidence="1" type="ORF">LDC_1437</name>
</gene>
<comment type="caution">
    <text evidence="1">The sequence shown here is derived from an EMBL/GenBank/DDBJ whole genome shotgun (WGS) entry which is preliminary data.</text>
</comment>
<sequence length="60" mass="6360">MDIKRSLHISFLADGGDNFAVLTQGTNRLGGAVDTDALEDYFAAFSPVAPGPRNRIAVLP</sequence>
<accession>D9PIS9</accession>
<proteinExistence type="predicted"/>
<dbReference type="EMBL" id="ADZX01000452">
    <property type="protein sequence ID" value="EFK96533.1"/>
    <property type="molecule type" value="Genomic_DNA"/>
</dbReference>
<evidence type="ECO:0000313" key="1">
    <source>
        <dbReference type="EMBL" id="EFK96533.1"/>
    </source>
</evidence>
<reference evidence="1" key="2">
    <citation type="journal article" date="2011" name="Microb. Ecol.">
        <title>Taxonomic and Functional Metagenomic Profiling of the Microbial Community in the Anoxic Sediment of a Sub-saline Shallow Lake (Laguna de Carrizo, Central Spain).</title>
        <authorList>
            <person name="Ferrer M."/>
            <person name="Guazzaroni M.E."/>
            <person name="Richter M."/>
            <person name="Garcia-Salamanca A."/>
            <person name="Yarza P."/>
            <person name="Suarez-Suarez A."/>
            <person name="Solano J."/>
            <person name="Alcaide M."/>
            <person name="van Dillewijn P."/>
            <person name="Molina-Henares M.A."/>
            <person name="Lopez-Cortes N."/>
            <person name="Al-Ramahi Y."/>
            <person name="Guerrero C."/>
            <person name="Acosta A."/>
            <person name="de Eugenio L.I."/>
            <person name="Martinez V."/>
            <person name="Marques S."/>
            <person name="Rojo F."/>
            <person name="Santero E."/>
            <person name="Genilloud O."/>
            <person name="Perez-Perez J."/>
            <person name="Rossello-Mora R."/>
            <person name="Ramos J.L."/>
        </authorList>
    </citation>
    <scope>NUCLEOTIDE SEQUENCE</scope>
</reference>